<dbReference type="InterPro" id="IPR003869">
    <property type="entry name" value="Polysac_CapD-like"/>
</dbReference>
<dbReference type="RefSeq" id="WP_087443570.1">
    <property type="nucleotide sequence ID" value="NZ_CABMNB010000036.1"/>
</dbReference>
<organism evidence="4 5">
    <name type="scientific">Paenibacillus thiaminolyticus</name>
    <name type="common">Bacillus thiaminolyticus</name>
    <dbReference type="NCBI Taxonomy" id="49283"/>
    <lineage>
        <taxon>Bacteria</taxon>
        <taxon>Bacillati</taxon>
        <taxon>Bacillota</taxon>
        <taxon>Bacilli</taxon>
        <taxon>Bacillales</taxon>
        <taxon>Paenibacillaceae</taxon>
        <taxon>Paenibacillus</taxon>
    </lineage>
</organism>
<evidence type="ECO:0000313" key="3">
    <source>
        <dbReference type="EMBL" id="MCY9606833.1"/>
    </source>
</evidence>
<dbReference type="Gene3D" id="3.40.50.720">
    <property type="entry name" value="NAD(P)-binding Rossmann-like Domain"/>
    <property type="match status" value="1"/>
</dbReference>
<dbReference type="GeneID" id="76994766"/>
<dbReference type="CDD" id="cd05237">
    <property type="entry name" value="UDP_invert_4-6DH_SDR_e"/>
    <property type="match status" value="1"/>
</dbReference>
<dbReference type="Pfam" id="PF02719">
    <property type="entry name" value="Polysacc_synt_2"/>
    <property type="match status" value="1"/>
</dbReference>
<evidence type="ECO:0000256" key="1">
    <source>
        <dbReference type="ARBA" id="ARBA00007430"/>
    </source>
</evidence>
<dbReference type="EMBL" id="JAMDMM010000014">
    <property type="protein sequence ID" value="MCY9606833.1"/>
    <property type="molecule type" value="Genomic_DNA"/>
</dbReference>
<dbReference type="InterPro" id="IPR036291">
    <property type="entry name" value="NAD(P)-bd_dom_sf"/>
</dbReference>
<dbReference type="Proteomes" id="UP001209276">
    <property type="component" value="Unassembled WGS sequence"/>
</dbReference>
<dbReference type="SUPFAM" id="SSF51735">
    <property type="entry name" value="NAD(P)-binding Rossmann-fold domains"/>
    <property type="match status" value="1"/>
</dbReference>
<evidence type="ECO:0000313" key="6">
    <source>
        <dbReference type="Proteomes" id="UP001209276"/>
    </source>
</evidence>
<feature type="domain" description="Polysaccharide biosynthesis protein CapD-like" evidence="2">
    <location>
        <begin position="6"/>
        <end position="279"/>
    </location>
</feature>
<reference evidence="4 5" key="1">
    <citation type="submission" date="2019-07" db="EMBL/GenBank/DDBJ databases">
        <title>Paenibacillus thiaminolyticus NRRL B-4156.</title>
        <authorList>
            <person name="Hehnly C."/>
            <person name="Zhang L."/>
        </authorList>
    </citation>
    <scope>NUCLEOTIDE SEQUENCE [LARGE SCALE GENOMIC DNA]</scope>
    <source>
        <strain evidence="4 5">NRRL B-4156</strain>
    </source>
</reference>
<dbReference type="AlphaFoldDB" id="A0AAP9DQZ5"/>
<sequence length="325" mass="36156">MIDSTILITGGTGSWGVELVKQLLVKEPKEIRIFSRNESLQVQMRHQFEDPRLRFVIGDIRDKAELVMACSGVDEVYHLAALKHVPICEEQPESALKTNVMGTQNVIEAAIENGVRKVMYVSTDKAANPANIYGMTKAIGEKLILCANGRSETRFVSFRSGNVLGTAGSVVPLFNQQLKEGRDLSVTAPGMTRFFLTVEDAVQILVTAMENSLGGEIFVPKMGACRITDLAQALINHSKSKHAKIHYVGIRSGERLHETLITESESSRVNESHERYFMIMPDFQSDLLAVDEVHRGNMRRGYHSEDCMMSLDEIGQLLRKGGFVE</sequence>
<keyword evidence="6" id="KW-1185">Reference proteome</keyword>
<proteinExistence type="inferred from homology"/>
<dbReference type="PANTHER" id="PTHR43318">
    <property type="entry name" value="UDP-N-ACETYLGLUCOSAMINE 4,6-DEHYDRATASE"/>
    <property type="match status" value="1"/>
</dbReference>
<evidence type="ECO:0000313" key="5">
    <source>
        <dbReference type="Proteomes" id="UP000315377"/>
    </source>
</evidence>
<evidence type="ECO:0000259" key="2">
    <source>
        <dbReference type="Pfam" id="PF02719"/>
    </source>
</evidence>
<name>A0AAP9DQZ5_PANTH</name>
<accession>A0AAP9DQZ5</accession>
<gene>
    <name evidence="4" type="ORF">FLT43_02050</name>
    <name evidence="3" type="ORF">M5W83_06645</name>
</gene>
<evidence type="ECO:0000313" key="4">
    <source>
        <dbReference type="EMBL" id="QDM42420.1"/>
    </source>
</evidence>
<dbReference type="PANTHER" id="PTHR43318:SF2">
    <property type="entry name" value="UDP-N-ACETYLGLUCOSAMINE 4,6-DEHYDRATASE (INVERTING)"/>
    <property type="match status" value="1"/>
</dbReference>
<dbReference type="InterPro" id="IPR051203">
    <property type="entry name" value="Polysaccharide_Synthase-Rel"/>
</dbReference>
<dbReference type="EMBL" id="CP041405">
    <property type="protein sequence ID" value="QDM42420.1"/>
    <property type="molecule type" value="Genomic_DNA"/>
</dbReference>
<reference evidence="3 6" key="2">
    <citation type="submission" date="2022-05" db="EMBL/GenBank/DDBJ databases">
        <title>Genome Sequencing of Bee-Associated Microbes.</title>
        <authorList>
            <person name="Dunlap C."/>
        </authorList>
    </citation>
    <scope>NUCLEOTIDE SEQUENCE [LARGE SCALE GENOMIC DNA]</scope>
    <source>
        <strain evidence="3 6">NRRL B-14613</strain>
    </source>
</reference>
<protein>
    <submittedName>
        <fullName evidence="4">NAD-dependent epimerase/dehydratase family protein</fullName>
    </submittedName>
    <submittedName>
        <fullName evidence="3">Polysaccharide biosynthesis protein</fullName>
    </submittedName>
</protein>
<dbReference type="Proteomes" id="UP000315377">
    <property type="component" value="Chromosome"/>
</dbReference>
<comment type="similarity">
    <text evidence="1">Belongs to the polysaccharide synthase family.</text>
</comment>